<dbReference type="PANTHER" id="PTHR43794">
    <property type="entry name" value="AMINOHYDROLASE SSNA-RELATED"/>
    <property type="match status" value="1"/>
</dbReference>
<dbReference type="NCBIfam" id="NF009059">
    <property type="entry name" value="PRK12393.1"/>
    <property type="match status" value="1"/>
</dbReference>
<keyword evidence="5" id="KW-1185">Reference proteome</keyword>
<dbReference type="EC" id="3.5.99.3" evidence="4"/>
<accession>U2FUK3</accession>
<proteinExistence type="inferred from homology"/>
<dbReference type="Gene3D" id="3.20.20.140">
    <property type="entry name" value="Metal-dependent hydrolases"/>
    <property type="match status" value="1"/>
</dbReference>
<evidence type="ECO:0000313" key="5">
    <source>
        <dbReference type="Proteomes" id="UP000006242"/>
    </source>
</evidence>
<dbReference type="SUPFAM" id="SSF51338">
    <property type="entry name" value="Composite domain of metallo-dependent hydrolases"/>
    <property type="match status" value="1"/>
</dbReference>
<evidence type="ECO:0000256" key="1">
    <source>
        <dbReference type="ARBA" id="ARBA00006745"/>
    </source>
</evidence>
<dbReference type="eggNOG" id="COG0402">
    <property type="taxonomic scope" value="Bacteria"/>
</dbReference>
<dbReference type="RefSeq" id="WP_006912889.1">
    <property type="nucleotide sequence ID" value="NZ_AFNV02000008.1"/>
</dbReference>
<dbReference type="STRING" id="1033802.SSPSH_001394"/>
<reference evidence="4 5" key="2">
    <citation type="journal article" date="2013" name="PLoS ONE">
        <title>INDIGO - INtegrated Data Warehouse of MIcrobial GenOmes with Examples from the Red Sea Extremophiles.</title>
        <authorList>
            <person name="Alam I."/>
            <person name="Antunes A."/>
            <person name="Kamau A.A."/>
            <person name="Ba Alawi W."/>
            <person name="Kalkatawi M."/>
            <person name="Stingl U."/>
            <person name="Bajic V.B."/>
        </authorList>
    </citation>
    <scope>NUCLEOTIDE SEQUENCE [LARGE SCALE GENOMIC DNA]</scope>
    <source>
        <strain evidence="4 5">E1L3A</strain>
    </source>
</reference>
<protein>
    <submittedName>
        <fullName evidence="4">Hydroxyatrazine ethylaminohydrolase protein</fullName>
        <ecNumber evidence="4">3.5.99.3</ecNumber>
    </submittedName>
</protein>
<evidence type="ECO:0000256" key="2">
    <source>
        <dbReference type="ARBA" id="ARBA00022801"/>
    </source>
</evidence>
<dbReference type="InterPro" id="IPR050287">
    <property type="entry name" value="MTA/SAH_deaminase"/>
</dbReference>
<comment type="similarity">
    <text evidence="1">Belongs to the metallo-dependent hydrolases superfamily. ATZ/TRZ family.</text>
</comment>
<comment type="caution">
    <text evidence="4">The sequence shown here is derived from an EMBL/GenBank/DDBJ whole genome shotgun (WGS) entry which is preliminary data.</text>
</comment>
<dbReference type="PANTHER" id="PTHR43794:SF11">
    <property type="entry name" value="AMIDOHYDROLASE-RELATED DOMAIN-CONTAINING PROTEIN"/>
    <property type="match status" value="1"/>
</dbReference>
<organism evidence="4 5">
    <name type="scientific">Salinisphaera shabanensis E1L3A</name>
    <dbReference type="NCBI Taxonomy" id="1033802"/>
    <lineage>
        <taxon>Bacteria</taxon>
        <taxon>Pseudomonadati</taxon>
        <taxon>Pseudomonadota</taxon>
        <taxon>Gammaproteobacteria</taxon>
        <taxon>Salinisphaerales</taxon>
        <taxon>Salinisphaeraceae</taxon>
        <taxon>Salinisphaera</taxon>
    </lineage>
</organism>
<dbReference type="SUPFAM" id="SSF51556">
    <property type="entry name" value="Metallo-dependent hydrolases"/>
    <property type="match status" value="1"/>
</dbReference>
<evidence type="ECO:0000313" key="4">
    <source>
        <dbReference type="EMBL" id="ERJ19624.1"/>
    </source>
</evidence>
<dbReference type="CDD" id="cd01298">
    <property type="entry name" value="ATZ_TRZ_like"/>
    <property type="match status" value="1"/>
</dbReference>
<dbReference type="Pfam" id="PF01979">
    <property type="entry name" value="Amidohydro_1"/>
    <property type="match status" value="1"/>
</dbReference>
<keyword evidence="2 4" id="KW-0378">Hydrolase</keyword>
<dbReference type="SMR" id="U2FUK3"/>
<dbReference type="OrthoDB" id="9787621at2"/>
<name>U2FUK3_9GAMM</name>
<dbReference type="AlphaFoldDB" id="U2FUK3"/>
<gene>
    <name evidence="4" type="ORF">SSPSH_001394</name>
</gene>
<dbReference type="GO" id="GO:0016810">
    <property type="term" value="F:hydrolase activity, acting on carbon-nitrogen (but not peptide) bonds"/>
    <property type="evidence" value="ECO:0007669"/>
    <property type="project" value="InterPro"/>
</dbReference>
<dbReference type="EMBL" id="AFNV02000008">
    <property type="protein sequence ID" value="ERJ19624.1"/>
    <property type="molecule type" value="Genomic_DNA"/>
</dbReference>
<dbReference type="InterPro" id="IPR006680">
    <property type="entry name" value="Amidohydro-rel"/>
</dbReference>
<dbReference type="Proteomes" id="UP000006242">
    <property type="component" value="Unassembled WGS sequence"/>
</dbReference>
<sequence length="453" mass="49127">MTNWLIKNPIDVLNGAPGRDARVGGVDIRVRDGVIAEMAPGLAAAADETTVDASRCVVYPGWVNTHHHLFQAVLKGVPEGIDKRLFDWLRLVPYPRLTRFTPELLRVAAKVGLAELALSGTTTCADHHYLYHRDGDPTMADVLFEVAEEMGLRFVLCRGGQTQPAAHPGYPKDLAPETLDQFLGDIQRLHGRFHDPAPNAKQRVIIAPATPTFSVSPQDLRVIAAEARRMGLRLHSHLSETEGYVDYCAEHYGMRPVEFVAEHDWVGEDVYYAHMVHVDESEFSILAQTKTGIAHCPQSNARLGSGIGPIPAMAERGIPISIGVDGAASNEAADMISETHEAWLVHRTRMDAAATHVEDVVHWGTRGGAEILGLDAIGTLAVGQDADLVLYDLDAPRYCGMHDPAIAPVTCAGTPHIKLSMMQGRTIVDDGVIPGLDMGELAREAAAAVRELV</sequence>
<feature type="domain" description="Amidohydrolase-related" evidence="3">
    <location>
        <begin position="57"/>
        <end position="415"/>
    </location>
</feature>
<evidence type="ECO:0000259" key="3">
    <source>
        <dbReference type="Pfam" id="PF01979"/>
    </source>
</evidence>
<dbReference type="InterPro" id="IPR011059">
    <property type="entry name" value="Metal-dep_hydrolase_composite"/>
</dbReference>
<reference evidence="4 5" key="1">
    <citation type="journal article" date="2011" name="J. Bacteriol.">
        <title>Genome sequence of Salinisphaera shabanensis, a gammaproteobacterium from the harsh, variable environment of the brine-seawater interface of the Shaban Deep in the Red Sea.</title>
        <authorList>
            <person name="Antunes A."/>
            <person name="Alam I."/>
            <person name="Bajic V.B."/>
            <person name="Stingl U."/>
        </authorList>
    </citation>
    <scope>NUCLEOTIDE SEQUENCE [LARGE SCALE GENOMIC DNA]</scope>
    <source>
        <strain evidence="4 5">E1L3A</strain>
    </source>
</reference>
<dbReference type="Gene3D" id="2.30.40.10">
    <property type="entry name" value="Urease, subunit C, domain 1"/>
    <property type="match status" value="1"/>
</dbReference>
<dbReference type="InterPro" id="IPR032466">
    <property type="entry name" value="Metal_Hydrolase"/>
</dbReference>